<feature type="signal peptide" evidence="8">
    <location>
        <begin position="1"/>
        <end position="23"/>
    </location>
</feature>
<dbReference type="Pfam" id="PF00082">
    <property type="entry name" value="Peptidase_S8"/>
    <property type="match status" value="1"/>
</dbReference>
<dbReference type="InterPro" id="IPR022398">
    <property type="entry name" value="Peptidase_S8_His-AS"/>
</dbReference>
<dbReference type="PROSITE" id="PS00136">
    <property type="entry name" value="SUBTILASE_ASP"/>
    <property type="match status" value="1"/>
</dbReference>
<keyword evidence="5 7" id="KW-0720">Serine protease</keyword>
<evidence type="ECO:0000256" key="3">
    <source>
        <dbReference type="ARBA" id="ARBA00022729"/>
    </source>
</evidence>
<dbReference type="RefSeq" id="WP_301414029.1">
    <property type="nucleotide sequence ID" value="NZ_CP098023.1"/>
</dbReference>
<feature type="domain" description="P/Homo B" evidence="9">
    <location>
        <begin position="572"/>
        <end position="745"/>
    </location>
</feature>
<dbReference type="Pfam" id="PF01483">
    <property type="entry name" value="P_proprotein"/>
    <property type="match status" value="1"/>
</dbReference>
<protein>
    <submittedName>
        <fullName evidence="10">S8 family serine peptidase</fullName>
    </submittedName>
</protein>
<accession>A0ABY9E5M5</accession>
<name>A0ABY9E5M5_9GAMM</name>
<dbReference type="PANTHER" id="PTHR42884:SF14">
    <property type="entry name" value="NEUROENDOCRINE CONVERTASE 1"/>
    <property type="match status" value="1"/>
</dbReference>
<dbReference type="SUPFAM" id="SSF52743">
    <property type="entry name" value="Subtilisin-like"/>
    <property type="match status" value="1"/>
</dbReference>
<dbReference type="SUPFAM" id="SSF49785">
    <property type="entry name" value="Galactose-binding domain-like"/>
    <property type="match status" value="1"/>
</dbReference>
<keyword evidence="6" id="KW-0106">Calcium</keyword>
<evidence type="ECO:0000313" key="11">
    <source>
        <dbReference type="Proteomes" id="UP001321520"/>
    </source>
</evidence>
<reference evidence="10 11" key="1">
    <citation type="submission" date="2022-05" db="EMBL/GenBank/DDBJ databases">
        <title>Microbulbifer sp. nov., isolated from sponge.</title>
        <authorList>
            <person name="Gao L."/>
        </authorList>
    </citation>
    <scope>NUCLEOTIDE SEQUENCE [LARGE SCALE GENOMIC DNA]</scope>
    <source>
        <strain evidence="10 11">MI-G</strain>
    </source>
</reference>
<feature type="chain" id="PRO_5045662646" evidence="8">
    <location>
        <begin position="24"/>
        <end position="745"/>
    </location>
</feature>
<dbReference type="PRINTS" id="PR00723">
    <property type="entry name" value="SUBTILISIN"/>
</dbReference>
<evidence type="ECO:0000313" key="10">
    <source>
        <dbReference type="EMBL" id="WKD48313.1"/>
    </source>
</evidence>
<comment type="similarity">
    <text evidence="1">Belongs to the peptidase S8 family. Furin subfamily.</text>
</comment>
<dbReference type="Proteomes" id="UP001321520">
    <property type="component" value="Chromosome"/>
</dbReference>
<evidence type="ECO:0000256" key="2">
    <source>
        <dbReference type="ARBA" id="ARBA00022670"/>
    </source>
</evidence>
<keyword evidence="4 7" id="KW-0378">Hydrolase</keyword>
<dbReference type="InterPro" id="IPR023827">
    <property type="entry name" value="Peptidase_S8_Asp-AS"/>
</dbReference>
<dbReference type="Gene3D" id="2.60.120.260">
    <property type="entry name" value="Galactose-binding domain-like"/>
    <property type="match status" value="1"/>
</dbReference>
<keyword evidence="11" id="KW-1185">Reference proteome</keyword>
<gene>
    <name evidence="10" type="ORF">M8T91_10225</name>
</gene>
<organism evidence="10 11">
    <name type="scientific">Microbulbifer spongiae</name>
    <dbReference type="NCBI Taxonomy" id="2944933"/>
    <lineage>
        <taxon>Bacteria</taxon>
        <taxon>Pseudomonadati</taxon>
        <taxon>Pseudomonadota</taxon>
        <taxon>Gammaproteobacteria</taxon>
        <taxon>Cellvibrionales</taxon>
        <taxon>Microbulbiferaceae</taxon>
        <taxon>Microbulbifer</taxon>
    </lineage>
</organism>
<keyword evidence="3 8" id="KW-0732">Signal</keyword>
<dbReference type="InterPro" id="IPR036852">
    <property type="entry name" value="Peptidase_S8/S53_dom_sf"/>
</dbReference>
<dbReference type="PROSITE" id="PS00137">
    <property type="entry name" value="SUBTILASE_HIS"/>
    <property type="match status" value="1"/>
</dbReference>
<dbReference type="CDD" id="cd04059">
    <property type="entry name" value="Peptidases_S8_Protein_convertases_Kexins_Furin-like"/>
    <property type="match status" value="1"/>
</dbReference>
<evidence type="ECO:0000256" key="7">
    <source>
        <dbReference type="PROSITE-ProRule" id="PRU01240"/>
    </source>
</evidence>
<feature type="active site" description="Charge relay system" evidence="7">
    <location>
        <position position="474"/>
    </location>
</feature>
<keyword evidence="2 7" id="KW-0645">Protease</keyword>
<dbReference type="InterPro" id="IPR015500">
    <property type="entry name" value="Peptidase_S8_subtilisin-rel"/>
</dbReference>
<dbReference type="EMBL" id="CP098023">
    <property type="protein sequence ID" value="WKD48313.1"/>
    <property type="molecule type" value="Genomic_DNA"/>
</dbReference>
<evidence type="ECO:0000256" key="5">
    <source>
        <dbReference type="ARBA" id="ARBA00022825"/>
    </source>
</evidence>
<evidence type="ECO:0000256" key="6">
    <source>
        <dbReference type="ARBA" id="ARBA00022837"/>
    </source>
</evidence>
<feature type="active site" description="Charge relay system" evidence="7">
    <location>
        <position position="194"/>
    </location>
</feature>
<evidence type="ECO:0000256" key="8">
    <source>
        <dbReference type="SAM" id="SignalP"/>
    </source>
</evidence>
<evidence type="ECO:0000259" key="9">
    <source>
        <dbReference type="PROSITE" id="PS51829"/>
    </source>
</evidence>
<dbReference type="InterPro" id="IPR002884">
    <property type="entry name" value="P_dom"/>
</dbReference>
<dbReference type="InterPro" id="IPR034182">
    <property type="entry name" value="Kexin/furin"/>
</dbReference>
<dbReference type="Gene3D" id="3.40.50.200">
    <property type="entry name" value="Peptidase S8/S53 domain"/>
    <property type="match status" value="1"/>
</dbReference>
<feature type="active site" description="Charge relay system" evidence="7">
    <location>
        <position position="235"/>
    </location>
</feature>
<dbReference type="PROSITE" id="PS51892">
    <property type="entry name" value="SUBTILASE"/>
    <property type="match status" value="1"/>
</dbReference>
<proteinExistence type="inferred from homology"/>
<dbReference type="InterPro" id="IPR023828">
    <property type="entry name" value="Peptidase_S8_Ser-AS"/>
</dbReference>
<evidence type="ECO:0000256" key="4">
    <source>
        <dbReference type="ARBA" id="ARBA00022801"/>
    </source>
</evidence>
<dbReference type="PANTHER" id="PTHR42884">
    <property type="entry name" value="PROPROTEIN CONVERTASE SUBTILISIN/KEXIN-RELATED"/>
    <property type="match status" value="1"/>
</dbReference>
<dbReference type="PROSITE" id="PS00138">
    <property type="entry name" value="SUBTILASE_SER"/>
    <property type="match status" value="1"/>
</dbReference>
<dbReference type="InterPro" id="IPR000209">
    <property type="entry name" value="Peptidase_S8/S53_dom"/>
</dbReference>
<dbReference type="PROSITE" id="PS51257">
    <property type="entry name" value="PROKAR_LIPOPROTEIN"/>
    <property type="match status" value="1"/>
</dbReference>
<evidence type="ECO:0000256" key="1">
    <source>
        <dbReference type="ARBA" id="ARBA00005325"/>
    </source>
</evidence>
<sequence length="745" mass="78260">MIRKMYQISAIQAVLLLTLSGCGSDNNSSSPAPGSVVFDTPPTVNNVTIDGAKQWIPISGKQLGSDPDGDALTYSFSEKNEIINPVDGVYTFSHGQLSLIGDQFEYTSISGQAASIAYTVTANDASASATIKITNVANDPLAYQQWSLRNTGQKAYALFVENETEELVAGEDMNVAAAYAQGVTGAGVTAVVVDSGLEIRHEDLIGNVLPNRSINLNASAIDRTDPTSTSNSGDHGTSVAGLIAAKGWNNIGSRGVAPDTGLIGMNYLGVDKIAQTELLIHGFPGSGISADEEISAFNRSYGHTTPAFYTYSALDEAIESYPNLMLRGGKGALSMKSSGNAFGGSGRDNREGSLCADNGANQLGLTCYNSAFQTSHAHPYYLNVAAVNANGKHTSYSTAGASIMVSAPAGEFGVSAPAMVTTDQMTCINGTSGFNSRQIDIYGEELAAFIFSFNYPGHPENVGCNYISTFNGTSSAAPNASGVVSLILSANPELTWRDVRHILASTSTMNDPENEKVELPIGEGSFVAHAGWIENAAGYHFNNLYGFGRVDAGAAVAMALNYSESLGEQIITEWQGLGSTAGEAALEAIIPDNNATGVSQEIEVTEDIIIEAMQFEFDIRNDHMGFILNDSLLTSAGNDLALEVISPSGTRSVLLSSKQAAIAPSQNFTDGPSLGYIMDGVVVLSNAFYGENAKGSWTIRALDTGETNIEFSRTNNFSGATGLINNPVESVLEGVSLRTFGRAAQ</sequence>
<dbReference type="InterPro" id="IPR008979">
    <property type="entry name" value="Galactose-bd-like_sf"/>
</dbReference>
<dbReference type="PROSITE" id="PS51829">
    <property type="entry name" value="P_HOMO_B"/>
    <property type="match status" value="1"/>
</dbReference>